<dbReference type="RefSeq" id="WP_109645352.1">
    <property type="nucleotide sequence ID" value="NZ_QGGB01000003.1"/>
</dbReference>
<dbReference type="Proteomes" id="UP000245533">
    <property type="component" value="Unassembled WGS sequence"/>
</dbReference>
<protein>
    <recommendedName>
        <fullName evidence="4">Lipoprotein</fullName>
    </recommendedName>
</protein>
<dbReference type="PROSITE" id="PS51257">
    <property type="entry name" value="PROKAR_LIPOPROTEIN"/>
    <property type="match status" value="1"/>
</dbReference>
<evidence type="ECO:0000256" key="1">
    <source>
        <dbReference type="SAM" id="SignalP"/>
    </source>
</evidence>
<feature type="chain" id="PRO_5016438190" description="Lipoprotein" evidence="1">
    <location>
        <begin position="22"/>
        <end position="130"/>
    </location>
</feature>
<keyword evidence="1" id="KW-0732">Signal</keyword>
<reference evidence="2 3" key="1">
    <citation type="submission" date="2018-05" db="EMBL/GenBank/DDBJ databases">
        <title>Rhodohalobacter halophilus gen. nov., sp. nov., a moderately halophilic member of the family Balneolaceae.</title>
        <authorList>
            <person name="Liu Z.-W."/>
        </authorList>
    </citation>
    <scope>NUCLEOTIDE SEQUENCE [LARGE SCALE GENOMIC DNA]</scope>
    <source>
        <strain evidence="2 3">8A47</strain>
    </source>
</reference>
<keyword evidence="3" id="KW-1185">Reference proteome</keyword>
<organism evidence="2 3">
    <name type="scientific">Rhodohalobacter mucosus</name>
    <dbReference type="NCBI Taxonomy" id="2079485"/>
    <lineage>
        <taxon>Bacteria</taxon>
        <taxon>Pseudomonadati</taxon>
        <taxon>Balneolota</taxon>
        <taxon>Balneolia</taxon>
        <taxon>Balneolales</taxon>
        <taxon>Balneolaceae</taxon>
        <taxon>Rhodohalobacter</taxon>
    </lineage>
</organism>
<comment type="caution">
    <text evidence="2">The sequence shown here is derived from an EMBL/GenBank/DDBJ whole genome shotgun (WGS) entry which is preliminary data.</text>
</comment>
<dbReference type="AlphaFoldDB" id="A0A316TUY6"/>
<evidence type="ECO:0000313" key="2">
    <source>
        <dbReference type="EMBL" id="PWN07541.1"/>
    </source>
</evidence>
<sequence length="130" mass="14901">MNSHKLSFFTLLIFIAGLLQSCGVLNSDDGPPVNTEVGFEGIYVQGFEDSGFQSCEYEEPTWKPVFNEHSFNQLQEFWEKRDQNGGPQTRLRITGILSSKGTYRGIYVTYKREIQILDILEIEYTEDADC</sequence>
<gene>
    <name evidence="2" type="ORF">DDZ15_04610</name>
</gene>
<proteinExistence type="predicted"/>
<name>A0A316TUY6_9BACT</name>
<dbReference type="EMBL" id="QGGB01000003">
    <property type="protein sequence ID" value="PWN07541.1"/>
    <property type="molecule type" value="Genomic_DNA"/>
</dbReference>
<accession>A0A316TUY6</accession>
<feature type="signal peptide" evidence="1">
    <location>
        <begin position="1"/>
        <end position="21"/>
    </location>
</feature>
<evidence type="ECO:0008006" key="4">
    <source>
        <dbReference type="Google" id="ProtNLM"/>
    </source>
</evidence>
<evidence type="ECO:0000313" key="3">
    <source>
        <dbReference type="Proteomes" id="UP000245533"/>
    </source>
</evidence>